<protein>
    <submittedName>
        <fullName evidence="1">Uncharacterized protein</fullName>
    </submittedName>
</protein>
<comment type="caution">
    <text evidence="1">The sequence shown here is derived from an EMBL/GenBank/DDBJ whole genome shotgun (WGS) entry which is preliminary data.</text>
</comment>
<proteinExistence type="predicted"/>
<evidence type="ECO:0000313" key="1">
    <source>
        <dbReference type="EMBL" id="CAG9316957.1"/>
    </source>
</evidence>
<organism evidence="1 2">
    <name type="scientific">Blepharisma stoltei</name>
    <dbReference type="NCBI Taxonomy" id="1481888"/>
    <lineage>
        <taxon>Eukaryota</taxon>
        <taxon>Sar</taxon>
        <taxon>Alveolata</taxon>
        <taxon>Ciliophora</taxon>
        <taxon>Postciliodesmatophora</taxon>
        <taxon>Heterotrichea</taxon>
        <taxon>Heterotrichida</taxon>
        <taxon>Blepharismidae</taxon>
        <taxon>Blepharisma</taxon>
    </lineage>
</organism>
<keyword evidence="2" id="KW-1185">Reference proteome</keyword>
<dbReference type="EMBL" id="CAJZBQ010000017">
    <property type="protein sequence ID" value="CAG9316957.1"/>
    <property type="molecule type" value="Genomic_DNA"/>
</dbReference>
<accession>A0AAU9ITA3</accession>
<gene>
    <name evidence="1" type="ORF">BSTOLATCC_MIC17584</name>
</gene>
<dbReference type="AlphaFoldDB" id="A0AAU9ITA3"/>
<evidence type="ECO:0000313" key="2">
    <source>
        <dbReference type="Proteomes" id="UP001162131"/>
    </source>
</evidence>
<reference evidence="1" key="1">
    <citation type="submission" date="2021-09" db="EMBL/GenBank/DDBJ databases">
        <authorList>
            <consortium name="AG Swart"/>
            <person name="Singh M."/>
            <person name="Singh A."/>
            <person name="Seah K."/>
            <person name="Emmerich C."/>
        </authorList>
    </citation>
    <scope>NUCLEOTIDE SEQUENCE</scope>
    <source>
        <strain evidence="1">ATCC30299</strain>
    </source>
</reference>
<dbReference type="Proteomes" id="UP001162131">
    <property type="component" value="Unassembled WGS sequence"/>
</dbReference>
<name>A0AAU9ITA3_9CILI</name>
<sequence>MEYTCPAKLQISIKSCHRRASSLTKCLYKAAKPKNLYRDYQFWLDNWNLSYSSESPLKTSYSQEPDISASTNSSINLSNPQISLTNNFVMRKRIRPKSIGEQTVSCRSASKPKIINPKAQNSNQNIIILPKLKEIKIKNSWLTSKEDLPNLNNLAILPEKIRYLNIKGFKVPKTQRKIKK</sequence>